<feature type="coiled-coil region" evidence="1">
    <location>
        <begin position="1575"/>
        <end position="1609"/>
    </location>
</feature>
<feature type="compositionally biased region" description="Basic and acidic residues" evidence="2">
    <location>
        <begin position="2048"/>
        <end position="2057"/>
    </location>
</feature>
<feature type="compositionally biased region" description="Basic and acidic residues" evidence="2">
    <location>
        <begin position="662"/>
        <end position="678"/>
    </location>
</feature>
<dbReference type="Proteomes" id="UP001470230">
    <property type="component" value="Unassembled WGS sequence"/>
</dbReference>
<feature type="region of interest" description="Disordered" evidence="2">
    <location>
        <begin position="1694"/>
        <end position="1741"/>
    </location>
</feature>
<dbReference type="EMBL" id="JAPFFF010000007">
    <property type="protein sequence ID" value="KAK8885371.1"/>
    <property type="molecule type" value="Genomic_DNA"/>
</dbReference>
<keyword evidence="1" id="KW-0175">Coiled coil</keyword>
<evidence type="ECO:0000313" key="4">
    <source>
        <dbReference type="Proteomes" id="UP001470230"/>
    </source>
</evidence>
<feature type="region of interest" description="Disordered" evidence="2">
    <location>
        <begin position="1090"/>
        <end position="1124"/>
    </location>
</feature>
<feature type="compositionally biased region" description="Basic and acidic residues" evidence="2">
    <location>
        <begin position="275"/>
        <end position="295"/>
    </location>
</feature>
<feature type="region of interest" description="Disordered" evidence="2">
    <location>
        <begin position="1"/>
        <end position="58"/>
    </location>
</feature>
<feature type="compositionally biased region" description="Polar residues" evidence="2">
    <location>
        <begin position="1953"/>
        <end position="1971"/>
    </location>
</feature>
<feature type="region of interest" description="Disordered" evidence="2">
    <location>
        <begin position="1848"/>
        <end position="1868"/>
    </location>
</feature>
<gene>
    <name evidence="3" type="ORF">M9Y10_040819</name>
</gene>
<feature type="compositionally biased region" description="Polar residues" evidence="2">
    <location>
        <begin position="2175"/>
        <end position="2201"/>
    </location>
</feature>
<name>A0ABR2K2N2_9EUKA</name>
<comment type="caution">
    <text evidence="3">The sequence shown here is derived from an EMBL/GenBank/DDBJ whole genome shotgun (WGS) entry which is preliminary data.</text>
</comment>
<evidence type="ECO:0000256" key="2">
    <source>
        <dbReference type="SAM" id="MobiDB-lite"/>
    </source>
</evidence>
<accession>A0ABR2K2N2</accession>
<evidence type="ECO:0000256" key="1">
    <source>
        <dbReference type="SAM" id="Coils"/>
    </source>
</evidence>
<protein>
    <submittedName>
        <fullName evidence="3">Uncharacterized protein</fullName>
    </submittedName>
</protein>
<feature type="compositionally biased region" description="Acidic residues" evidence="2">
    <location>
        <begin position="2036"/>
        <end position="2047"/>
    </location>
</feature>
<feature type="compositionally biased region" description="Polar residues" evidence="2">
    <location>
        <begin position="23"/>
        <end position="37"/>
    </location>
</feature>
<feature type="coiled-coil region" evidence="1">
    <location>
        <begin position="2365"/>
        <end position="2413"/>
    </location>
</feature>
<dbReference type="PANTHER" id="PTHR36812:SF9">
    <property type="entry name" value="MYB-LIKE PROTEIN X ISOFORM X1"/>
    <property type="match status" value="1"/>
</dbReference>
<feature type="compositionally biased region" description="Basic and acidic residues" evidence="2">
    <location>
        <begin position="751"/>
        <end position="775"/>
    </location>
</feature>
<feature type="region of interest" description="Disordered" evidence="2">
    <location>
        <begin position="2175"/>
        <end position="2204"/>
    </location>
</feature>
<feature type="compositionally biased region" description="Basic and acidic residues" evidence="2">
    <location>
        <begin position="623"/>
        <end position="653"/>
    </location>
</feature>
<feature type="compositionally biased region" description="Polar residues" evidence="2">
    <location>
        <begin position="1272"/>
        <end position="1283"/>
    </location>
</feature>
<proteinExistence type="predicted"/>
<organism evidence="3 4">
    <name type="scientific">Tritrichomonas musculus</name>
    <dbReference type="NCBI Taxonomy" id="1915356"/>
    <lineage>
        <taxon>Eukaryota</taxon>
        <taxon>Metamonada</taxon>
        <taxon>Parabasalia</taxon>
        <taxon>Tritrichomonadida</taxon>
        <taxon>Tritrichomonadidae</taxon>
        <taxon>Tritrichomonas</taxon>
    </lineage>
</organism>
<feature type="compositionally biased region" description="Low complexity" evidence="2">
    <location>
        <begin position="38"/>
        <end position="54"/>
    </location>
</feature>
<feature type="region of interest" description="Disordered" evidence="2">
    <location>
        <begin position="1264"/>
        <end position="1283"/>
    </location>
</feature>
<feature type="region of interest" description="Disordered" evidence="2">
    <location>
        <begin position="620"/>
        <end position="686"/>
    </location>
</feature>
<feature type="compositionally biased region" description="Basic and acidic residues" evidence="2">
    <location>
        <begin position="1705"/>
        <end position="1741"/>
    </location>
</feature>
<feature type="coiled-coil region" evidence="1">
    <location>
        <begin position="388"/>
        <end position="472"/>
    </location>
</feature>
<reference evidence="3 4" key="1">
    <citation type="submission" date="2024-04" db="EMBL/GenBank/DDBJ databases">
        <title>Tritrichomonas musculus Genome.</title>
        <authorList>
            <person name="Alves-Ferreira E."/>
            <person name="Grigg M."/>
            <person name="Lorenzi H."/>
            <person name="Galac M."/>
        </authorList>
    </citation>
    <scope>NUCLEOTIDE SEQUENCE [LARGE SCALE GENOMIC DNA]</scope>
    <source>
        <strain evidence="3 4">EAF2021</strain>
    </source>
</reference>
<feature type="coiled-coil region" evidence="1">
    <location>
        <begin position="1880"/>
        <end position="1921"/>
    </location>
</feature>
<feature type="region of interest" description="Disordered" evidence="2">
    <location>
        <begin position="79"/>
        <end position="100"/>
    </location>
</feature>
<feature type="coiled-coil region" evidence="1">
    <location>
        <begin position="2466"/>
        <end position="2531"/>
    </location>
</feature>
<feature type="compositionally biased region" description="Low complexity" evidence="2">
    <location>
        <begin position="2018"/>
        <end position="2035"/>
    </location>
</feature>
<feature type="coiled-coil region" evidence="1">
    <location>
        <begin position="585"/>
        <end position="612"/>
    </location>
</feature>
<dbReference type="PANTHER" id="PTHR36812">
    <property type="entry name" value="NEUROFILAMENT TRIPLET M PROTEIN-LIKE PROTEIN"/>
    <property type="match status" value="1"/>
</dbReference>
<feature type="compositionally biased region" description="Basic and acidic residues" evidence="2">
    <location>
        <begin position="1972"/>
        <end position="2016"/>
    </location>
</feature>
<evidence type="ECO:0000313" key="3">
    <source>
        <dbReference type="EMBL" id="KAK8885371.1"/>
    </source>
</evidence>
<feature type="region of interest" description="Disordered" evidence="2">
    <location>
        <begin position="1165"/>
        <end position="1186"/>
    </location>
</feature>
<feature type="compositionally biased region" description="Basic and acidic residues" evidence="2">
    <location>
        <begin position="87"/>
        <end position="100"/>
    </location>
</feature>
<feature type="region of interest" description="Disordered" evidence="2">
    <location>
        <begin position="272"/>
        <end position="296"/>
    </location>
</feature>
<keyword evidence="4" id="KW-1185">Reference proteome</keyword>
<feature type="region of interest" description="Disordered" evidence="2">
    <location>
        <begin position="750"/>
        <end position="775"/>
    </location>
</feature>
<feature type="region of interest" description="Disordered" evidence="2">
    <location>
        <begin position="1929"/>
        <end position="2071"/>
    </location>
</feature>
<sequence>MSLDSRAANRAGLARFRPLAARSGSNKNSSISPDSKSNNASNHEQNNNNFNNNNITDLPDGWYFNETREQDFWEDIERGQASQTEESEAKKKMLKESEHITDLQDTSSKLRSLVDQFDEIDQDTLMILLQMYDDGYGICEDLDQQMIMSDSKTHVLDFMTQLKGLSDSQTSLMENLRFFFSTLQQHSSNGESDNVSKDAIPNADDAYEHLSSMLREYAEKSERAACLHNDINDFWFKQIANYKRVVLMRDEEIRKLQKTIGDTQAAAQARRARKKNELDKSGDAAKNEGTPKEQLDNQIRLNQELKQQIEQLKAALKEGDLQKATLQSNLSSSSFEFLNKDSLLKDNEINTLKIEFETKISSQKFTIEQLMKQIEQLKKIICDQDIKYDQLNEKFHEIEKQRDELNASLQKQTKLLELEQQRNSSKPQPIPDNLIDRQELYEAEMMHQNEIRELKERQRDELMRVADEEREKFILERQKIIDSIESGDTKSIIESISNECEKKIQKQKEEYEIKEKGILQVWAGKVALLTRQYENRLKAMAASHEVDLLMAKDSVKYEVKKAELDLEERYNLQLLEMGRAREEKYDQFKHHLDNLQNELDITREENITLKSQLGKILKANGKANEKAGEKADGKTNEKADEKSSEKADEKTNDSTDSQTTEPKPKETENNSENQKNDSKNNTFTLSEREKLIEKYAMKMKIMKQEMDDQMNWSLEKQKNYYEREMSKAMIQHQKEMRERLMELQEVVTQAHQEKETIGKEEKTEKEEDNNEPKGEKKMLSIMREISQAFFDMNSQFEKIDENEEEPTMSVKEATERTKMLTDRLIQLSSENQDLRSSQVFKESSDEIIQQLKDKISYLESLQNGDSKAALEKMKQMEEHYKHELEIKDQMLLNFQTINQMFSKADQEESRRRLQIQIICNDVTSIFENLVREKSQGYYFADYEGENTVSSLDFNQFLNQTYTESLAKPPPAETNSAPIEYTTLRKPPVAIASNTGRKKKPMRMHAHQEIQVGSSNQMDLSISEINQLFEADGIDISPLQFKPTAFLIDEELHNIILDDVAPIHSEDERNLVKNVIDEVFERLPISKTNRDSSSQLSLEKYSPSPKTAKSASDNEPKFDSSKSLPSISTSILSQSISPRQKKINSKEKHFSFVVIQSFYIPKAIRKERPPIKPKNAPDSNSNSEKNTTEESYVEYVCLSPCDNSITSFEIKENKVFLTNSYLLIEPDYNNLFDEGGQFIYQNVQNEEAIKNFETIISEQIKSMQNYEAPPSSPTSSNQGESSETQNQIIFTSYRPKQQSFANSSSYNTNNNNRKTFVPTITNEVLIDIPYILYTKEELTEEVKSHILDLEKEISELKGRPLPTQIVNTYVPREVNPDQRQITLQLYMPLTGEESKKLREERKKRLSKDSSLTVKNTNENVNLNLPEQAKLTFADLPLIHDQDQTKLDENFTRSKSLNVIHNNQEEPEKIVHAESQIALTHDLSCLSFESDPFTAAKQIITSHIKYTQKFTNTETELLKKLGRNMDAYDAYVSASGIADESHYSFLNNLKQSKKDLDAIHGQSFQMNLANDSLLKRINQMSVAYEKVLRKLDELENDVEDQDIALQQEILDSISTNDEDGKPTSVSNLEKLQKLESSLDLLENLGLIKDPELLQQKQTLLEEIKLTQNKITSNEEVTQETIDKLIVKTQDFIGGIKPIKSVPQSPNGEKDDGHSKEQMKKDLSRIRRQRDSLKRNLNNEKQKTEELKQQIVALNNKIETERESHESDLLAYRAQVETLKKSISNEGQSAIDLLKQQLISMQALAETSRNERDLFKAKLDDCEEALLMKEETIDQLNQQIETLLQNDFEKSQELDQKKKSKKKSDHDDYDMSKEVKKINDELQMQQSKQMETLMAENKKLTDECNNLNQRVIHLKQKLRSVKDANSDMNLKLALGVPPKERRTSDKATQYPPASFINLSDSKSSVNMNKNNESATRSREFIKPSESQELRMKKEKEEREKELLNKQKEEQEEMKNKENENDANNNQDNENNVENNEQNDQNDENQEDEEQKDSYEDRNEIEGQDSNLSYGEGFDTFDSYEELDTVGDVLLKMPDDKSDDVKYKFGDFAPRVHDPISIPKKKKKNQIMILNTKPKTQRNNKRIQPTVIHHLPGGPSLENKMKEREEDLKALTINNQPQGKRYLTGTTQPVRPTSSVLKSSGTRNNLPMFDHEGKQIEVGNENQIPIIESAFTLPSYSEDSSGIYNNHSASLGSYNNNHSTSLGSYNNNHITATKNNEDDKKSSYIIDKSLQSNPVAPLRITLVVHDKDKEKEQRKSYSVSNSIINNNNGGPIIIPVQNEKNLKRMVTPLENYSKGPPVVGRPIEKGPAITEAQKIINKLRESKRKLQASNDQKDIEILNLKQKLSELTLAIHRLKLDNIKKADDFKRLSIRYDYVQNRLEMRSAEVANRDAEIQKLKRELVIVRMQVQPVNQQLAKLKNAQRERDRLQREQERRRAVALATKNALGSKTTNDPTKKHLQTILENQQLSIARIEAQRRMWLDIERNHMMGVLSAMSLLSTSQYKIVKGVLPSYSPFSSSKVTTLKQVLEMKNKDSSYSSNRKYNNSNFGNKNQIETSHLLSTLNPDFNKSNSKQTTVTYADKLNALDRIEPPLSKEEKELIVKQKETPEIEQKIVSLLQNERNENTISKAKIDTNTFGSNS</sequence>